<keyword evidence="3" id="KW-0812">Transmembrane</keyword>
<keyword evidence="3" id="KW-0472">Membrane</keyword>
<evidence type="ECO:0000313" key="5">
    <source>
        <dbReference type="Proteomes" id="UP000051870"/>
    </source>
</evidence>
<keyword evidence="5" id="KW-1185">Reference proteome</keyword>
<sequence length="305" mass="35093">MSSLQTERGSFGRRRKRTRKPLRSNKTNRARVRLRQAIRIWMPNGWEPIDTGWLLTLGIVLLVEWLAYSPMSDGSARIEAFLKADPNAVGDTLAGIFSALAFVWIIVTVFMQGTELAAQREELVLTREEMERQREATQSMAESLEAQADIFKDEQRQRAEKRSSECFKDAANQLHRCLFQADLTSLKWHVGPSSQNLSTVKYFGECPHCENPDETLALLAELFSVALRRIRRDGLDRLQYKPRCPKELSQLRVYLGLIVDCMELLPRAKLARLREFHILDAHNDLSTLLKLPIWDQVEEMPPCID</sequence>
<name>A0A0P1IIM2_9RHOB</name>
<feature type="transmembrane region" description="Helical" evidence="3">
    <location>
        <begin position="88"/>
        <end position="111"/>
    </location>
</feature>
<evidence type="ECO:0000256" key="3">
    <source>
        <dbReference type="SAM" id="Phobius"/>
    </source>
</evidence>
<evidence type="ECO:0000256" key="2">
    <source>
        <dbReference type="SAM" id="MobiDB-lite"/>
    </source>
</evidence>
<protein>
    <submittedName>
        <fullName evidence="4">Uncharacterized protein</fullName>
    </submittedName>
</protein>
<keyword evidence="3" id="KW-1133">Transmembrane helix</keyword>
<feature type="coiled-coil region" evidence="1">
    <location>
        <begin position="116"/>
        <end position="154"/>
    </location>
</feature>
<keyword evidence="1" id="KW-0175">Coiled coil</keyword>
<dbReference type="EMBL" id="CYTW01000007">
    <property type="protein sequence ID" value="CUK14924.1"/>
    <property type="molecule type" value="Genomic_DNA"/>
</dbReference>
<dbReference type="AlphaFoldDB" id="A0A0P1IIM2"/>
<organism evidence="4 5">
    <name type="scientific">Shimia thalassica</name>
    <dbReference type="NCBI Taxonomy" id="1715693"/>
    <lineage>
        <taxon>Bacteria</taxon>
        <taxon>Pseudomonadati</taxon>
        <taxon>Pseudomonadota</taxon>
        <taxon>Alphaproteobacteria</taxon>
        <taxon>Rhodobacterales</taxon>
        <taxon>Roseobacteraceae</taxon>
    </lineage>
</organism>
<evidence type="ECO:0000313" key="4">
    <source>
        <dbReference type="EMBL" id="CUK14924.1"/>
    </source>
</evidence>
<accession>A0A0P1IIM2</accession>
<dbReference type="Proteomes" id="UP000051870">
    <property type="component" value="Unassembled WGS sequence"/>
</dbReference>
<feature type="transmembrane region" description="Helical" evidence="3">
    <location>
        <begin position="51"/>
        <end position="68"/>
    </location>
</feature>
<reference evidence="5" key="1">
    <citation type="submission" date="2015-09" db="EMBL/GenBank/DDBJ databases">
        <authorList>
            <person name="Rodrigo-Torres Lidia"/>
            <person name="Arahal R.David."/>
        </authorList>
    </citation>
    <scope>NUCLEOTIDE SEQUENCE [LARGE SCALE GENOMIC DNA]</scope>
    <source>
        <strain evidence="5">CECT 7735</strain>
    </source>
</reference>
<gene>
    <name evidence="4" type="ORF">PH7735_03980</name>
</gene>
<feature type="region of interest" description="Disordered" evidence="2">
    <location>
        <begin position="1"/>
        <end position="26"/>
    </location>
</feature>
<evidence type="ECO:0000256" key="1">
    <source>
        <dbReference type="SAM" id="Coils"/>
    </source>
</evidence>
<dbReference type="STRING" id="1715693.PH7735_03980"/>
<feature type="compositionally biased region" description="Basic residues" evidence="2">
    <location>
        <begin position="11"/>
        <end position="26"/>
    </location>
</feature>
<proteinExistence type="predicted"/>